<organism evidence="2 3">
    <name type="scientific">Actinobacteria bacterium BACL2 MAG-121001-bin67</name>
    <dbReference type="NCBI Taxonomy" id="1655572"/>
    <lineage>
        <taxon>Bacteria</taxon>
        <taxon>Bacillati</taxon>
        <taxon>Actinomycetota</taxon>
        <taxon>Actinomycetes</taxon>
        <taxon>Actinomycetes incertae sedis</taxon>
        <taxon>ac1 cluster</taxon>
    </lineage>
</organism>
<proteinExistence type="predicted"/>
<feature type="compositionally biased region" description="Acidic residues" evidence="1">
    <location>
        <begin position="121"/>
        <end position="136"/>
    </location>
</feature>
<reference evidence="2 3" key="1">
    <citation type="submission" date="2015-10" db="EMBL/GenBank/DDBJ databases">
        <title>Metagenome-Assembled Genomes uncover a global brackish microbiome.</title>
        <authorList>
            <person name="Hugerth L.W."/>
            <person name="Larsson J."/>
            <person name="Alneberg J."/>
            <person name="Lindh M.V."/>
            <person name="Legrand C."/>
            <person name="Pinhassi J."/>
            <person name="Andersson A.F."/>
        </authorList>
    </citation>
    <scope>NUCLEOTIDE SEQUENCE [LARGE SCALE GENOMIC DNA]</scope>
    <source>
        <strain evidence="2">BACL2 MAG-121001-bin67</strain>
    </source>
</reference>
<dbReference type="AlphaFoldDB" id="A0A0R2P4U8"/>
<evidence type="ECO:0000313" key="2">
    <source>
        <dbReference type="EMBL" id="KRO32988.1"/>
    </source>
</evidence>
<comment type="caution">
    <text evidence="2">The sequence shown here is derived from an EMBL/GenBank/DDBJ whole genome shotgun (WGS) entry which is preliminary data.</text>
</comment>
<gene>
    <name evidence="2" type="ORF">ABR64_05025</name>
</gene>
<accession>A0A0R2P4U8</accession>
<evidence type="ECO:0000313" key="3">
    <source>
        <dbReference type="Proteomes" id="UP000053349"/>
    </source>
</evidence>
<dbReference type="EMBL" id="LIAW01000028">
    <property type="protein sequence ID" value="KRO32988.1"/>
    <property type="molecule type" value="Genomic_DNA"/>
</dbReference>
<dbReference type="Proteomes" id="UP000053349">
    <property type="component" value="Unassembled WGS sequence"/>
</dbReference>
<feature type="region of interest" description="Disordered" evidence="1">
    <location>
        <begin position="111"/>
        <end position="136"/>
    </location>
</feature>
<evidence type="ECO:0000256" key="1">
    <source>
        <dbReference type="SAM" id="MobiDB-lite"/>
    </source>
</evidence>
<sequence length="136" mass="14171">MQGFGALLIIWGILDYIMGESGTDVYYDWFGIYLPDSIYNYSHWISMAIGTFLVGAGRASASSNGSGVSTPTATTGNSSSSTTNSALAGGAAGAVAGMSAAQMAALKRAQEAAQQYTEEQKAEEEEPEFDAGDMDI</sequence>
<feature type="region of interest" description="Disordered" evidence="1">
    <location>
        <begin position="58"/>
        <end position="86"/>
    </location>
</feature>
<protein>
    <submittedName>
        <fullName evidence="2">Uncharacterized protein</fullName>
    </submittedName>
</protein>
<name>A0A0R2P4U8_9ACTN</name>